<dbReference type="GO" id="GO:0006310">
    <property type="term" value="P:DNA recombination"/>
    <property type="evidence" value="ECO:0007669"/>
    <property type="project" value="UniProtKB-KW"/>
</dbReference>
<accession>A0A917P8I1</accession>
<sequence length="93" mass="9982">MGGSSKLWYDEVWAEARAPEPTPAQHASLLAKRPYGLRHAAVSTWLGSGVEPQVVAARAGHGVAVLFRVYAKCLDGAFANANPRIEAARRNGR</sequence>
<dbReference type="EMBL" id="BMQA01000094">
    <property type="protein sequence ID" value="GGJ66751.1"/>
    <property type="molecule type" value="Genomic_DNA"/>
</dbReference>
<dbReference type="SUPFAM" id="SSF56349">
    <property type="entry name" value="DNA breaking-rejoining enzymes"/>
    <property type="match status" value="1"/>
</dbReference>
<dbReference type="InterPro" id="IPR013762">
    <property type="entry name" value="Integrase-like_cat_sf"/>
</dbReference>
<dbReference type="Proteomes" id="UP000657574">
    <property type="component" value="Unassembled WGS sequence"/>
</dbReference>
<comment type="caution">
    <text evidence="2">The sequence shown here is derived from an EMBL/GenBank/DDBJ whole genome shotgun (WGS) entry which is preliminary data.</text>
</comment>
<keyword evidence="3" id="KW-1185">Reference proteome</keyword>
<dbReference type="GO" id="GO:0015074">
    <property type="term" value="P:DNA integration"/>
    <property type="evidence" value="ECO:0007669"/>
    <property type="project" value="InterPro"/>
</dbReference>
<dbReference type="GO" id="GO:0003677">
    <property type="term" value="F:DNA binding"/>
    <property type="evidence" value="ECO:0007669"/>
    <property type="project" value="InterPro"/>
</dbReference>
<keyword evidence="1" id="KW-0233">DNA recombination</keyword>
<reference evidence="2" key="1">
    <citation type="journal article" date="2014" name="Int. J. Syst. Evol. Microbiol.">
        <title>Complete genome sequence of Corynebacterium casei LMG S-19264T (=DSM 44701T), isolated from a smear-ripened cheese.</title>
        <authorList>
            <consortium name="US DOE Joint Genome Institute (JGI-PGF)"/>
            <person name="Walter F."/>
            <person name="Albersmeier A."/>
            <person name="Kalinowski J."/>
            <person name="Ruckert C."/>
        </authorList>
    </citation>
    <scope>NUCLEOTIDE SEQUENCE</scope>
    <source>
        <strain evidence="2">JCM 3086</strain>
    </source>
</reference>
<evidence type="ECO:0000256" key="1">
    <source>
        <dbReference type="ARBA" id="ARBA00023172"/>
    </source>
</evidence>
<dbReference type="Gene3D" id="1.10.443.10">
    <property type="entry name" value="Intergrase catalytic core"/>
    <property type="match status" value="1"/>
</dbReference>
<evidence type="ECO:0008006" key="4">
    <source>
        <dbReference type="Google" id="ProtNLM"/>
    </source>
</evidence>
<gene>
    <name evidence="2" type="ORF">GCM10010121_091790</name>
</gene>
<reference evidence="2" key="2">
    <citation type="submission" date="2020-09" db="EMBL/GenBank/DDBJ databases">
        <authorList>
            <person name="Sun Q."/>
            <person name="Ohkuma M."/>
        </authorList>
    </citation>
    <scope>NUCLEOTIDE SEQUENCE</scope>
    <source>
        <strain evidence="2">JCM 3086</strain>
    </source>
</reference>
<evidence type="ECO:0000313" key="3">
    <source>
        <dbReference type="Proteomes" id="UP000657574"/>
    </source>
</evidence>
<organism evidence="2 3">
    <name type="scientific">Streptomyces brasiliensis</name>
    <dbReference type="NCBI Taxonomy" id="1954"/>
    <lineage>
        <taxon>Bacteria</taxon>
        <taxon>Bacillati</taxon>
        <taxon>Actinomycetota</taxon>
        <taxon>Actinomycetes</taxon>
        <taxon>Kitasatosporales</taxon>
        <taxon>Streptomycetaceae</taxon>
        <taxon>Streptomyces</taxon>
    </lineage>
</organism>
<name>A0A917P8I1_9ACTN</name>
<proteinExistence type="predicted"/>
<protein>
    <recommendedName>
        <fullName evidence="4">Integrase</fullName>
    </recommendedName>
</protein>
<dbReference type="AlphaFoldDB" id="A0A917P8I1"/>
<evidence type="ECO:0000313" key="2">
    <source>
        <dbReference type="EMBL" id="GGJ66751.1"/>
    </source>
</evidence>
<dbReference type="InterPro" id="IPR011010">
    <property type="entry name" value="DNA_brk_join_enz"/>
</dbReference>